<name>A0A812N8W0_9DINO</name>
<keyword evidence="2" id="KW-1133">Transmembrane helix</keyword>
<evidence type="ECO:0000313" key="3">
    <source>
        <dbReference type="EMBL" id="CAE7308380.1"/>
    </source>
</evidence>
<keyword evidence="4" id="KW-1185">Reference proteome</keyword>
<keyword evidence="2" id="KW-0812">Transmembrane</keyword>
<feature type="region of interest" description="Disordered" evidence="1">
    <location>
        <begin position="1"/>
        <end position="22"/>
    </location>
</feature>
<dbReference type="OrthoDB" id="10677056at2759"/>
<feature type="compositionally biased region" description="Polar residues" evidence="1">
    <location>
        <begin position="1"/>
        <end position="16"/>
    </location>
</feature>
<keyword evidence="2" id="KW-0472">Membrane</keyword>
<evidence type="ECO:0000256" key="1">
    <source>
        <dbReference type="SAM" id="MobiDB-lite"/>
    </source>
</evidence>
<feature type="transmembrane region" description="Helical" evidence="2">
    <location>
        <begin position="136"/>
        <end position="158"/>
    </location>
</feature>
<gene>
    <name evidence="3" type="ORF">SNAT2548_LOCUS16198</name>
</gene>
<proteinExistence type="predicted"/>
<protein>
    <submittedName>
        <fullName evidence="3">Uncharacterized protein</fullName>
    </submittedName>
</protein>
<feature type="transmembrane region" description="Helical" evidence="2">
    <location>
        <begin position="239"/>
        <end position="264"/>
    </location>
</feature>
<dbReference type="Proteomes" id="UP000604046">
    <property type="component" value="Unassembled WGS sequence"/>
</dbReference>
<sequence>MAKTKTPQGHPVQNHSQQALQRQPLQNQQLDRFQKSMRLKAASDQLRNNELWEWRDAYLVQFLAALEVVSFLLVVQVGLFTQGLFILVPVLLLVALGKCLHNANVDYQTLLRNPIYLMFPKKYSALGLYDNQKPVWGFYGLTILVRLSCAVAVVASWADQTGHFKCAGSHTVLSYGSDSCSEVPGFLQKACSQQFFEPSAYQRCLESRPWSKENYCNWQAAICFPTDGTFFSVCSKVALMLLSLAPSLCFTLFLVISLFLMFLFQSGLQKSCGLQLKAGMLGSKPEAKDLRRKVGNQETVLKQQFEANSGKLDDKSLVPFSMMFPLSLLLVFFDVGSDVNLLVTFLSGQHYGFAAAQLAILCVSVKLQVDEAGDLQSLWTEVSRSWGAKVETDKLLKILKSERLFEAPASFLLAFYSCFFTNAETWAMLSCCVSILTSVYTMATAVFKDIHLGVDLED</sequence>
<organism evidence="3 4">
    <name type="scientific">Symbiodinium natans</name>
    <dbReference type="NCBI Taxonomy" id="878477"/>
    <lineage>
        <taxon>Eukaryota</taxon>
        <taxon>Sar</taxon>
        <taxon>Alveolata</taxon>
        <taxon>Dinophyceae</taxon>
        <taxon>Suessiales</taxon>
        <taxon>Symbiodiniaceae</taxon>
        <taxon>Symbiodinium</taxon>
    </lineage>
</organism>
<accession>A0A812N8W0</accession>
<feature type="transmembrane region" description="Helical" evidence="2">
    <location>
        <begin position="426"/>
        <end position="447"/>
    </location>
</feature>
<feature type="transmembrane region" description="Helical" evidence="2">
    <location>
        <begin position="317"/>
        <end position="335"/>
    </location>
</feature>
<reference evidence="3" key="1">
    <citation type="submission" date="2021-02" db="EMBL/GenBank/DDBJ databases">
        <authorList>
            <person name="Dougan E. K."/>
            <person name="Rhodes N."/>
            <person name="Thang M."/>
            <person name="Chan C."/>
        </authorList>
    </citation>
    <scope>NUCLEOTIDE SEQUENCE</scope>
</reference>
<evidence type="ECO:0000256" key="2">
    <source>
        <dbReference type="SAM" id="Phobius"/>
    </source>
</evidence>
<comment type="caution">
    <text evidence="3">The sequence shown here is derived from an EMBL/GenBank/DDBJ whole genome shotgun (WGS) entry which is preliminary data.</text>
</comment>
<dbReference type="EMBL" id="CAJNDS010002077">
    <property type="protein sequence ID" value="CAE7308380.1"/>
    <property type="molecule type" value="Genomic_DNA"/>
</dbReference>
<dbReference type="AlphaFoldDB" id="A0A812N8W0"/>
<evidence type="ECO:0000313" key="4">
    <source>
        <dbReference type="Proteomes" id="UP000604046"/>
    </source>
</evidence>